<dbReference type="STRING" id="428992.SAMN05216272_112136"/>
<keyword evidence="9 14" id="KW-0798">TonB box</keyword>
<evidence type="ECO:0000256" key="6">
    <source>
        <dbReference type="ARBA" id="ARBA00022729"/>
    </source>
</evidence>
<keyword evidence="2 12" id="KW-0813">Transport</keyword>
<evidence type="ECO:0000256" key="12">
    <source>
        <dbReference type="PROSITE-ProRule" id="PRU01360"/>
    </source>
</evidence>
<evidence type="ECO:0000256" key="2">
    <source>
        <dbReference type="ARBA" id="ARBA00022448"/>
    </source>
</evidence>
<evidence type="ECO:0000256" key="1">
    <source>
        <dbReference type="ARBA" id="ARBA00004571"/>
    </source>
</evidence>
<dbReference type="PROSITE" id="PS52016">
    <property type="entry name" value="TONB_DEPENDENT_REC_3"/>
    <property type="match status" value="1"/>
</dbReference>
<evidence type="ECO:0000256" key="5">
    <source>
        <dbReference type="ARBA" id="ARBA00022692"/>
    </source>
</evidence>
<evidence type="ECO:0000256" key="8">
    <source>
        <dbReference type="ARBA" id="ARBA00023065"/>
    </source>
</evidence>
<evidence type="ECO:0000256" key="14">
    <source>
        <dbReference type="RuleBase" id="RU003357"/>
    </source>
</evidence>
<feature type="domain" description="TonB-dependent receptor plug" evidence="17">
    <location>
        <begin position="85"/>
        <end position="191"/>
    </location>
</feature>
<dbReference type="GO" id="GO:0006826">
    <property type="term" value="P:iron ion transport"/>
    <property type="evidence" value="ECO:0007669"/>
    <property type="project" value="UniProtKB-KW"/>
</dbReference>
<evidence type="ECO:0000256" key="13">
    <source>
        <dbReference type="PROSITE-ProRule" id="PRU10144"/>
    </source>
</evidence>
<feature type="short sequence motif" description="TonB C-terminal box" evidence="13">
    <location>
        <begin position="783"/>
        <end position="800"/>
    </location>
</feature>
<protein>
    <submittedName>
        <fullName evidence="18">Iron complex outermembrane recepter protein</fullName>
    </submittedName>
</protein>
<keyword evidence="4" id="KW-0410">Iron transport</keyword>
<dbReference type="InterPro" id="IPR000531">
    <property type="entry name" value="Beta-barrel_TonB"/>
</dbReference>
<keyword evidence="10 12" id="KW-0472">Membrane</keyword>
<evidence type="ECO:0000256" key="7">
    <source>
        <dbReference type="ARBA" id="ARBA00023004"/>
    </source>
</evidence>
<keyword evidence="3 12" id="KW-1134">Transmembrane beta strand</keyword>
<dbReference type="AlphaFoldDB" id="A0A1G8LX86"/>
<feature type="compositionally biased region" description="Polar residues" evidence="15">
    <location>
        <begin position="42"/>
        <end position="58"/>
    </location>
</feature>
<keyword evidence="8" id="KW-0406">Ion transport</keyword>
<organism evidence="18 19">
    <name type="scientific">Pseudomonas panipatensis</name>
    <dbReference type="NCBI Taxonomy" id="428992"/>
    <lineage>
        <taxon>Bacteria</taxon>
        <taxon>Pseudomonadati</taxon>
        <taxon>Pseudomonadota</taxon>
        <taxon>Gammaproteobacteria</taxon>
        <taxon>Pseudomonadales</taxon>
        <taxon>Pseudomonadaceae</taxon>
        <taxon>Pseudomonas</taxon>
    </lineage>
</organism>
<evidence type="ECO:0000256" key="3">
    <source>
        <dbReference type="ARBA" id="ARBA00022452"/>
    </source>
</evidence>
<keyword evidence="11 12" id="KW-0998">Cell outer membrane</keyword>
<dbReference type="Pfam" id="PF07715">
    <property type="entry name" value="Plug"/>
    <property type="match status" value="1"/>
</dbReference>
<evidence type="ECO:0000256" key="9">
    <source>
        <dbReference type="ARBA" id="ARBA00023077"/>
    </source>
</evidence>
<comment type="similarity">
    <text evidence="12 14">Belongs to the TonB-dependent receptor family.</text>
</comment>
<gene>
    <name evidence="18" type="ORF">SAMN05216272_112136</name>
</gene>
<evidence type="ECO:0000256" key="15">
    <source>
        <dbReference type="SAM" id="MobiDB-lite"/>
    </source>
</evidence>
<dbReference type="RefSeq" id="WP_090267489.1">
    <property type="nucleotide sequence ID" value="NZ_FNDS01000012.1"/>
</dbReference>
<dbReference type="OrthoDB" id="127311at2"/>
<feature type="region of interest" description="Disordered" evidence="15">
    <location>
        <begin position="42"/>
        <end position="87"/>
    </location>
</feature>
<dbReference type="InterPro" id="IPR010917">
    <property type="entry name" value="TonB_rcpt_CS"/>
</dbReference>
<dbReference type="InterPro" id="IPR036942">
    <property type="entry name" value="Beta-barrel_TonB_sf"/>
</dbReference>
<dbReference type="Gene3D" id="2.40.170.20">
    <property type="entry name" value="TonB-dependent receptor, beta-barrel domain"/>
    <property type="match status" value="1"/>
</dbReference>
<dbReference type="GO" id="GO:0009279">
    <property type="term" value="C:cell outer membrane"/>
    <property type="evidence" value="ECO:0007669"/>
    <property type="project" value="UniProtKB-SubCell"/>
</dbReference>
<dbReference type="InterPro" id="IPR012910">
    <property type="entry name" value="Plug_dom"/>
</dbReference>
<evidence type="ECO:0000259" key="17">
    <source>
        <dbReference type="Pfam" id="PF07715"/>
    </source>
</evidence>
<evidence type="ECO:0000256" key="10">
    <source>
        <dbReference type="ARBA" id="ARBA00023136"/>
    </source>
</evidence>
<evidence type="ECO:0000259" key="16">
    <source>
        <dbReference type="Pfam" id="PF00593"/>
    </source>
</evidence>
<dbReference type="PANTHER" id="PTHR32552">
    <property type="entry name" value="FERRICHROME IRON RECEPTOR-RELATED"/>
    <property type="match status" value="1"/>
</dbReference>
<feature type="domain" description="TonB-dependent receptor-like beta-barrel" evidence="16">
    <location>
        <begin position="316"/>
        <end position="764"/>
    </location>
</feature>
<keyword evidence="5 12" id="KW-0812">Transmembrane</keyword>
<evidence type="ECO:0000256" key="4">
    <source>
        <dbReference type="ARBA" id="ARBA00022496"/>
    </source>
</evidence>
<dbReference type="InterPro" id="IPR039426">
    <property type="entry name" value="TonB-dep_rcpt-like"/>
</dbReference>
<keyword evidence="19" id="KW-1185">Reference proteome</keyword>
<dbReference type="SUPFAM" id="SSF56935">
    <property type="entry name" value="Porins"/>
    <property type="match status" value="1"/>
</dbReference>
<dbReference type="Pfam" id="PF00593">
    <property type="entry name" value="TonB_dep_Rec_b-barrel"/>
    <property type="match status" value="1"/>
</dbReference>
<proteinExistence type="inferred from homology"/>
<dbReference type="Proteomes" id="UP000199636">
    <property type="component" value="Unassembled WGS sequence"/>
</dbReference>
<sequence length="800" mass="86348">MSSTVPQAHPLLRTGRAWPGVPDYAWVLLLALGGALPLQAAEQNDAQTTTPSTEQSASDTRKDNPSATALGKVTVTARRREEDSQKVPTPLTVLDGATLESQRISKVQDLQQVLPSVNVAFIHARQSSIAVRGIGNNPASDGLEGSAGVYLDNVYLGRPGMAVFDLLDIEQLELLRGPQGTLFGKNTTAGVLNISTRAPTFTPERTIEVSGGQEGYFQGRGTVSGPLTDSLAGRVSAYHTRDDGYITNVHDGNKLNGGERQGIRGQLLYKPHDDFSLRFINDYNEEDSSYGSMVVYGAAPKFWQRAALVGASPISDPGRDKVNIDSRQHVSVHQGGSSVEANWKLDNDFTLTSISAYRFWNFTPANDEQLNVSAIRNTGVQVNDRQFSQEIRLASPTGGAFDYVLGAYAFNQNLGNRTFTYYGPQADRYLLGTNLNALNDTYSKANGKIETNSFALFSQGTWHLTDKLDFTAGLRGTYEEKDAKVQRFDPVGGAAVSGAAATVRRNQLGAYDSGDLSLYSFAPSALLSLSYQFNDDLLGYASLSHGEKSGGVNLAVASAPTAGADSLLVGPERANDAELGIKSTLFDRRLQLNANLFWTGIHGYQATTYYQPAGSSQLVQVLSNAGDVRSRGLEFEATALPLRGLTLNFNGSYNDVTYLSFKDAPCPAEISTQPGAPATCDLSGKRVVGASKWIANLNGEYKWQLENRFEPYVSASYAYRSEAEGTLDDSSLSKIPGYGLANFSVGLRHDLGDGQLDASVWLKNAFDKEYYLAAFASLNGSYTASVGQPRTLGASLRYDF</sequence>
<dbReference type="PROSITE" id="PS01156">
    <property type="entry name" value="TONB_DEPENDENT_REC_2"/>
    <property type="match status" value="1"/>
</dbReference>
<evidence type="ECO:0000313" key="19">
    <source>
        <dbReference type="Proteomes" id="UP000199636"/>
    </source>
</evidence>
<dbReference type="PANTHER" id="PTHR32552:SF81">
    <property type="entry name" value="TONB-DEPENDENT OUTER MEMBRANE RECEPTOR"/>
    <property type="match status" value="1"/>
</dbReference>
<dbReference type="EMBL" id="FNDS01000012">
    <property type="protein sequence ID" value="SDI60256.1"/>
    <property type="molecule type" value="Genomic_DNA"/>
</dbReference>
<keyword evidence="6" id="KW-0732">Signal</keyword>
<accession>A0A1G8LX86</accession>
<comment type="subcellular location">
    <subcellularLocation>
        <location evidence="1 12">Cell outer membrane</location>
        <topology evidence="1 12">Multi-pass membrane protein</topology>
    </subcellularLocation>
</comment>
<evidence type="ECO:0000313" key="18">
    <source>
        <dbReference type="EMBL" id="SDI60256.1"/>
    </source>
</evidence>
<reference evidence="19" key="1">
    <citation type="submission" date="2016-10" db="EMBL/GenBank/DDBJ databases">
        <authorList>
            <person name="Varghese N."/>
            <person name="Submissions S."/>
        </authorList>
    </citation>
    <scope>NUCLEOTIDE SEQUENCE [LARGE SCALE GENOMIC DNA]</scope>
    <source>
        <strain evidence="19">CCM 7469</strain>
    </source>
</reference>
<name>A0A1G8LX86_9PSED</name>
<evidence type="ECO:0000256" key="11">
    <source>
        <dbReference type="ARBA" id="ARBA00023237"/>
    </source>
</evidence>
<keyword evidence="7" id="KW-0408">Iron</keyword>